<organism evidence="3 4">
    <name type="scientific">Paramuricea clavata</name>
    <name type="common">Red gorgonian</name>
    <name type="synonym">Violescent sea-whip</name>
    <dbReference type="NCBI Taxonomy" id="317549"/>
    <lineage>
        <taxon>Eukaryota</taxon>
        <taxon>Metazoa</taxon>
        <taxon>Cnidaria</taxon>
        <taxon>Anthozoa</taxon>
        <taxon>Octocorallia</taxon>
        <taxon>Malacalcyonacea</taxon>
        <taxon>Plexauridae</taxon>
        <taxon>Paramuricea</taxon>
    </lineage>
</organism>
<evidence type="ECO:0000256" key="2">
    <source>
        <dbReference type="SAM" id="Phobius"/>
    </source>
</evidence>
<keyword evidence="2" id="KW-0472">Membrane</keyword>
<sequence>MNVSPSYQASSNAEHPKTVITKKDRRYQLAKLFSIALVSIATVTLTIIDVIQTAKSFENKQELNYKIHGSIDTAMVIHNLQTERGMTALHLSFRQLHYEEARRKRYNIRRKTNESIVILEKRYDTDLSTLTGGTKSFWYALEDFRRKIDLGRTNVIELLQTYRKWINGLISTLVKYTESENLGDYANVVYAYEMVIFSKEESGMERALGGLKFIQGKNFSAINTTWYNEKRVLAENYLETAFLFSSELKYIHTSLFANTSQWIKKIEKKRKVLSGGVYQKFSDDEAYAWFELMTKYINVILELQVRLADLIETKLKEEIDQSTDRLVIRSFLLCFTLIVVPCIIISLARVQKRFYEYTLSLFDKVGLEQARTDFLMRENSRHVDNLADKWKDFSNHGASKTDTVATNTSVDRASDHNLENNIA</sequence>
<dbReference type="Pfam" id="PF08376">
    <property type="entry name" value="NIT"/>
    <property type="match status" value="1"/>
</dbReference>
<feature type="transmembrane region" description="Helical" evidence="2">
    <location>
        <begin position="32"/>
        <end position="51"/>
    </location>
</feature>
<feature type="region of interest" description="Disordered" evidence="1">
    <location>
        <begin position="400"/>
        <end position="423"/>
    </location>
</feature>
<reference evidence="3" key="1">
    <citation type="submission" date="2020-04" db="EMBL/GenBank/DDBJ databases">
        <authorList>
            <person name="Alioto T."/>
            <person name="Alioto T."/>
            <person name="Gomez Garrido J."/>
        </authorList>
    </citation>
    <scope>NUCLEOTIDE SEQUENCE</scope>
    <source>
        <strain evidence="3">A484AB</strain>
    </source>
</reference>
<protein>
    <submittedName>
        <fullName evidence="3">Uncharacterized protein</fullName>
    </submittedName>
</protein>
<name>A0A6S7FJZ6_PARCT</name>
<proteinExistence type="predicted"/>
<feature type="compositionally biased region" description="Polar residues" evidence="1">
    <location>
        <begin position="400"/>
        <end position="411"/>
    </location>
</feature>
<dbReference type="OrthoDB" id="60033at2759"/>
<gene>
    <name evidence="3" type="ORF">PACLA_8A063286</name>
</gene>
<accession>A0A6S7FJZ6</accession>
<feature type="transmembrane region" description="Helical" evidence="2">
    <location>
        <begin position="326"/>
        <end position="348"/>
    </location>
</feature>
<evidence type="ECO:0000256" key="1">
    <source>
        <dbReference type="SAM" id="MobiDB-lite"/>
    </source>
</evidence>
<keyword evidence="2" id="KW-0812">Transmembrane</keyword>
<keyword evidence="2" id="KW-1133">Transmembrane helix</keyword>
<comment type="caution">
    <text evidence="3">The sequence shown here is derived from an EMBL/GenBank/DDBJ whole genome shotgun (WGS) entry which is preliminary data.</text>
</comment>
<evidence type="ECO:0000313" key="4">
    <source>
        <dbReference type="Proteomes" id="UP001152795"/>
    </source>
</evidence>
<dbReference type="AlphaFoldDB" id="A0A6S7FJZ6"/>
<keyword evidence="4" id="KW-1185">Reference proteome</keyword>
<dbReference type="EMBL" id="CACRXK020000074">
    <property type="protein sequence ID" value="CAB3977837.1"/>
    <property type="molecule type" value="Genomic_DNA"/>
</dbReference>
<feature type="compositionally biased region" description="Basic and acidic residues" evidence="1">
    <location>
        <begin position="412"/>
        <end position="423"/>
    </location>
</feature>
<dbReference type="Proteomes" id="UP001152795">
    <property type="component" value="Unassembled WGS sequence"/>
</dbReference>
<dbReference type="InterPro" id="IPR013587">
    <property type="entry name" value="Nitrate/nitrite_sensing"/>
</dbReference>
<evidence type="ECO:0000313" key="3">
    <source>
        <dbReference type="EMBL" id="CAB3977837.1"/>
    </source>
</evidence>